<sequence length="180" mass="20352">IFPSDKTFAQIASDIKVHSPIENGKCQDTTNTLKFKLAFDGDEKYIRGELNVVIVDQVEYVKMNLYEKCGRTEMSYATGTIEGAELPLENTGRLCFKNGEPPFRQHGTNTGNNVMELKVSPGAPRAFECQVFMILPGYMQVENERLPEYARVAQNSTFEGHDEKFWWKAGNDSMLPDQIS</sequence>
<proteinExistence type="predicted"/>
<reference evidence="2" key="1">
    <citation type="submission" date="2022-11" db="UniProtKB">
        <authorList>
            <consortium name="WormBaseParasite"/>
        </authorList>
    </citation>
    <scope>IDENTIFICATION</scope>
</reference>
<protein>
    <submittedName>
        <fullName evidence="2">Uncharacterized protein</fullName>
    </submittedName>
</protein>
<evidence type="ECO:0000313" key="1">
    <source>
        <dbReference type="Proteomes" id="UP000887580"/>
    </source>
</evidence>
<dbReference type="Proteomes" id="UP000887580">
    <property type="component" value="Unplaced"/>
</dbReference>
<accession>A0AC35GMH0</accession>
<organism evidence="1 2">
    <name type="scientific">Panagrolaimus sp. PS1159</name>
    <dbReference type="NCBI Taxonomy" id="55785"/>
    <lineage>
        <taxon>Eukaryota</taxon>
        <taxon>Metazoa</taxon>
        <taxon>Ecdysozoa</taxon>
        <taxon>Nematoda</taxon>
        <taxon>Chromadorea</taxon>
        <taxon>Rhabditida</taxon>
        <taxon>Tylenchina</taxon>
        <taxon>Panagrolaimomorpha</taxon>
        <taxon>Panagrolaimoidea</taxon>
        <taxon>Panagrolaimidae</taxon>
        <taxon>Panagrolaimus</taxon>
    </lineage>
</organism>
<name>A0AC35GMH0_9BILA</name>
<evidence type="ECO:0000313" key="2">
    <source>
        <dbReference type="WBParaSite" id="PS1159_v2.g6535.t1"/>
    </source>
</evidence>
<dbReference type="WBParaSite" id="PS1159_v2.g6535.t1">
    <property type="protein sequence ID" value="PS1159_v2.g6535.t1"/>
    <property type="gene ID" value="PS1159_v2.g6535"/>
</dbReference>